<keyword evidence="5" id="KW-1185">Reference proteome</keyword>
<dbReference type="Pfam" id="PF12639">
    <property type="entry name" value="Colicin-DNase"/>
    <property type="match status" value="1"/>
</dbReference>
<comment type="similarity">
    <text evidence="1">Belongs to the RHS family.</text>
</comment>
<dbReference type="PRINTS" id="PR00394">
    <property type="entry name" value="RHSPROTEIN"/>
</dbReference>
<dbReference type="PANTHER" id="PTHR32305:SF15">
    <property type="entry name" value="PROTEIN RHSA-RELATED"/>
    <property type="match status" value="1"/>
</dbReference>
<dbReference type="InterPro" id="IPR022385">
    <property type="entry name" value="Rhs_assc_core"/>
</dbReference>
<dbReference type="NCBIfam" id="TIGR03696">
    <property type="entry name" value="Rhs_assc_core"/>
    <property type="match status" value="1"/>
</dbReference>
<dbReference type="PANTHER" id="PTHR32305">
    <property type="match status" value="1"/>
</dbReference>
<evidence type="ECO:0000259" key="3">
    <source>
        <dbReference type="Pfam" id="PF03527"/>
    </source>
</evidence>
<accession>A0ABM5V7V7</accession>
<reference evidence="4 5" key="2">
    <citation type="journal article" date="2016" name="Genome Announc.">
        <title>Fully Closed Genome Sequences of Five Type Strains of the Genus Cronobacter and One Cronobacter sakazakii Strain.</title>
        <authorList>
            <person name="Moine D."/>
            <person name="Kassam M."/>
            <person name="Baert L."/>
            <person name="Tang Y."/>
            <person name="Barretto C."/>
            <person name="Ngom Bru C."/>
            <person name="Klijn A."/>
            <person name="Descombes P."/>
        </authorList>
    </citation>
    <scope>NUCLEOTIDE SEQUENCE [LARGE SCALE GENOMIC DNA]</scope>
    <source>
        <strain evidence="4 5">LMG 26250</strain>
    </source>
</reference>
<dbReference type="NCBIfam" id="TIGR01643">
    <property type="entry name" value="YD_repeat_2x"/>
    <property type="match status" value="2"/>
</dbReference>
<evidence type="ECO:0000256" key="2">
    <source>
        <dbReference type="SAM" id="MobiDB-lite"/>
    </source>
</evidence>
<sequence>MQLRHGGATHTLAAYGRDRLHREISRSQGVLSQETHYDTVGRVTQRTVLDARRKLVFERRYRWDRTDQIVQQIHTDSTPATPGEKYSQYLWGYDAAGQVTKAVEPQKEERFFRDAAGNRTEEHRNPVWHNLLLRLDGLKLDYDGFGRLVQRRDKSGVIQHFTYDDEQRVKEIRFEGNSEFRRVEYRYDPLGRRTHKILWRYGEKDPETIRFDWQGLQLAGEQSDREPDHYVQYVYTEGSYEPLARIDSVFDDCEIYWYHTELNGLPERVTDADGQTVWRGQFSTWGETERELSVPQWQVPQNLRFQGQYLDRESGLHYNLFRYYDPVAGRYTQMDPIGLAGGINTYSYVGDPLTWVDPLGLANRPNNGNYKIFFDHQIDPSNRYSSDAVQFKRANDALINRMNNDPTFRRDLLGRHPELANWLKNGSKSRSPAGFTWHHHEDLNRLVLVDRLDHKSNHALYHPTGNGGRDIWGGGEPGRQGKLDGATGRPCK</sequence>
<feature type="domain" description="RHS protein conserved region" evidence="3">
    <location>
        <begin position="255"/>
        <end position="289"/>
    </location>
</feature>
<feature type="region of interest" description="Disordered" evidence="2">
    <location>
        <begin position="468"/>
        <end position="492"/>
    </location>
</feature>
<feature type="compositionally biased region" description="Gly residues" evidence="2">
    <location>
        <begin position="468"/>
        <end position="478"/>
    </location>
</feature>
<evidence type="ECO:0000313" key="4">
    <source>
        <dbReference type="EMBL" id="ALB61127.1"/>
    </source>
</evidence>
<reference evidence="5" key="1">
    <citation type="submission" date="2015-09" db="EMBL/GenBank/DDBJ databases">
        <title>Cronobacter genome sequencing and assembly.</title>
        <authorList>
            <person name="Descombes P."/>
            <person name="Baert L."/>
            <person name="Ngom-Bru C."/>
            <person name="Barretto C."/>
        </authorList>
    </citation>
    <scope>NUCLEOTIDE SEQUENCE [LARGE SCALE GENOMIC DNA]</scope>
    <source>
        <strain evidence="5">LMG 26250</strain>
    </source>
</reference>
<evidence type="ECO:0000256" key="1">
    <source>
        <dbReference type="ARBA" id="ARBA00009455"/>
    </source>
</evidence>
<dbReference type="RefSeq" id="WP_407641339.1">
    <property type="nucleotide sequence ID" value="NZ_CP012264.1"/>
</dbReference>
<dbReference type="InterPro" id="IPR006530">
    <property type="entry name" value="YD"/>
</dbReference>
<protein>
    <submittedName>
        <fullName evidence="4">Rhs-family protein</fullName>
    </submittedName>
</protein>
<proteinExistence type="inferred from homology"/>
<gene>
    <name evidence="4" type="ORF">AFK62_00690</name>
</gene>
<dbReference type="InterPro" id="IPR001826">
    <property type="entry name" value="RHS"/>
</dbReference>
<dbReference type="Pfam" id="PF03527">
    <property type="entry name" value="RHS"/>
    <property type="match status" value="1"/>
</dbReference>
<dbReference type="Proteomes" id="UP000067320">
    <property type="component" value="Chromosome"/>
</dbReference>
<evidence type="ECO:0000313" key="5">
    <source>
        <dbReference type="Proteomes" id="UP000067320"/>
    </source>
</evidence>
<dbReference type="Gene3D" id="2.180.10.10">
    <property type="entry name" value="RHS repeat-associated core"/>
    <property type="match status" value="1"/>
</dbReference>
<dbReference type="InterPro" id="IPR050708">
    <property type="entry name" value="T6SS_VgrG/RHS"/>
</dbReference>
<organism evidence="4 5">
    <name type="scientific">Cronobacter condimenti 1330</name>
    <dbReference type="NCBI Taxonomy" id="1073999"/>
    <lineage>
        <taxon>Bacteria</taxon>
        <taxon>Pseudomonadati</taxon>
        <taxon>Pseudomonadota</taxon>
        <taxon>Gammaproteobacteria</taxon>
        <taxon>Enterobacterales</taxon>
        <taxon>Enterobacteriaceae</taxon>
        <taxon>Cronobacter</taxon>
    </lineage>
</organism>
<name>A0ABM5V7V7_9ENTR</name>
<dbReference type="EMBL" id="CP012264">
    <property type="protein sequence ID" value="ALB61127.1"/>
    <property type="molecule type" value="Genomic_DNA"/>
</dbReference>